<keyword evidence="2" id="KW-1185">Reference proteome</keyword>
<proteinExistence type="predicted"/>
<evidence type="ECO:0000313" key="2">
    <source>
        <dbReference type="Proteomes" id="UP000537825"/>
    </source>
</evidence>
<dbReference type="AlphaFoldDB" id="A0A7X4YH82"/>
<sequence>MTSFFSSTLSDTVSASLLVSTEADHAHHVTMDTEVVVALIAAAAGLFTSGWTLHRQDASNRKLALLQNKFTQEAATQQRQFAAKEHLEKYREPLLATAGDLFHRIRNIREHGFLVYLRSNNEQRSRIALLGTLYRFGKYWAVVDELYRTVNILRFQTEEETRSVDLLLSEIGSTFASDQIDRDRLMVWREEQRAIAEMMRPDERADALAVIGFSSFVDKYPTRLESWLSALERDLRTEGIEGSKRLEKLQNLLGQLVEQLEAGRAYAA</sequence>
<accession>A0A7X4YH82</accession>
<protein>
    <submittedName>
        <fullName evidence="1">Uncharacterized protein</fullName>
    </submittedName>
</protein>
<organism evidence="1 2">
    <name type="scientific">Corallococcus exiguus</name>
    <dbReference type="NCBI Taxonomy" id="83462"/>
    <lineage>
        <taxon>Bacteria</taxon>
        <taxon>Pseudomonadati</taxon>
        <taxon>Myxococcota</taxon>
        <taxon>Myxococcia</taxon>
        <taxon>Myxococcales</taxon>
        <taxon>Cystobacterineae</taxon>
        <taxon>Myxococcaceae</taxon>
        <taxon>Corallococcus</taxon>
    </lineage>
</organism>
<evidence type="ECO:0000313" key="1">
    <source>
        <dbReference type="EMBL" id="NBC45339.1"/>
    </source>
</evidence>
<comment type="caution">
    <text evidence="1">The sequence shown here is derived from an EMBL/GenBank/DDBJ whole genome shotgun (WGS) entry which is preliminary data.</text>
</comment>
<dbReference type="EMBL" id="JAAAPK010000013">
    <property type="protein sequence ID" value="NBC45339.1"/>
    <property type="molecule type" value="Genomic_DNA"/>
</dbReference>
<name>A0A7X4YH82_9BACT</name>
<gene>
    <name evidence="1" type="ORF">GTZ93_36615</name>
</gene>
<reference evidence="1 2" key="1">
    <citation type="submission" date="2020-01" db="EMBL/GenBank/DDBJ databases">
        <title>The draft genome sequence of Corallococcus exiguus DSM 14696.</title>
        <authorList>
            <person name="Zhang X."/>
            <person name="Zhu H."/>
        </authorList>
    </citation>
    <scope>NUCLEOTIDE SEQUENCE [LARGE SCALE GENOMIC DNA]</scope>
    <source>
        <strain evidence="1 2">DSM 14696</strain>
    </source>
</reference>
<dbReference type="Proteomes" id="UP000537825">
    <property type="component" value="Unassembled WGS sequence"/>
</dbReference>
<dbReference type="RefSeq" id="WP_121716814.1">
    <property type="nucleotide sequence ID" value="NZ_CBCSLE010000027.1"/>
</dbReference>